<dbReference type="Proteomes" id="UP000765509">
    <property type="component" value="Unassembled WGS sequence"/>
</dbReference>
<feature type="compositionally biased region" description="Basic and acidic residues" evidence="1">
    <location>
        <begin position="43"/>
        <end position="54"/>
    </location>
</feature>
<protein>
    <submittedName>
        <fullName evidence="2">Uncharacterized protein</fullName>
    </submittedName>
</protein>
<comment type="caution">
    <text evidence="2">The sequence shown here is derived from an EMBL/GenBank/DDBJ whole genome shotgun (WGS) entry which is preliminary data.</text>
</comment>
<gene>
    <name evidence="2" type="ORF">O181_101766</name>
</gene>
<organism evidence="2 3">
    <name type="scientific">Austropuccinia psidii MF-1</name>
    <dbReference type="NCBI Taxonomy" id="1389203"/>
    <lineage>
        <taxon>Eukaryota</taxon>
        <taxon>Fungi</taxon>
        <taxon>Dikarya</taxon>
        <taxon>Basidiomycota</taxon>
        <taxon>Pucciniomycotina</taxon>
        <taxon>Pucciniomycetes</taxon>
        <taxon>Pucciniales</taxon>
        <taxon>Sphaerophragmiaceae</taxon>
        <taxon>Austropuccinia</taxon>
    </lineage>
</organism>
<sequence>MPGKKPLRQPTQGLSGTRWSEDLFHEPSQHNEPPIPGLSQPSKPHEDDLTREPEPEVALMQSMEEPFARPATPTWVIIIDNMPVGSTPAPPVPPPSTPTPRTPVPSSPHSHDEACQEFTNLQPTLMTPQAIVHD</sequence>
<proteinExistence type="predicted"/>
<dbReference type="EMBL" id="AVOT02071906">
    <property type="protein sequence ID" value="MBW0562051.1"/>
    <property type="molecule type" value="Genomic_DNA"/>
</dbReference>
<keyword evidence="3" id="KW-1185">Reference proteome</keyword>
<name>A0A9Q3JHP2_9BASI</name>
<dbReference type="AlphaFoldDB" id="A0A9Q3JHP2"/>
<accession>A0A9Q3JHP2</accession>
<feature type="compositionally biased region" description="Polar residues" evidence="1">
    <location>
        <begin position="9"/>
        <end position="18"/>
    </location>
</feature>
<reference evidence="2" key="1">
    <citation type="submission" date="2021-03" db="EMBL/GenBank/DDBJ databases">
        <title>Draft genome sequence of rust myrtle Austropuccinia psidii MF-1, a brazilian biotype.</title>
        <authorList>
            <person name="Quecine M.C."/>
            <person name="Pachon D.M.R."/>
            <person name="Bonatelli M.L."/>
            <person name="Correr F.H."/>
            <person name="Franceschini L.M."/>
            <person name="Leite T.F."/>
            <person name="Margarido G.R.A."/>
            <person name="Almeida C.A."/>
            <person name="Ferrarezi J.A."/>
            <person name="Labate C.A."/>
        </authorList>
    </citation>
    <scope>NUCLEOTIDE SEQUENCE</scope>
    <source>
        <strain evidence="2">MF-1</strain>
    </source>
</reference>
<evidence type="ECO:0000313" key="2">
    <source>
        <dbReference type="EMBL" id="MBW0562051.1"/>
    </source>
</evidence>
<evidence type="ECO:0000256" key="1">
    <source>
        <dbReference type="SAM" id="MobiDB-lite"/>
    </source>
</evidence>
<evidence type="ECO:0000313" key="3">
    <source>
        <dbReference type="Proteomes" id="UP000765509"/>
    </source>
</evidence>
<feature type="region of interest" description="Disordered" evidence="1">
    <location>
        <begin position="1"/>
        <end position="60"/>
    </location>
</feature>
<feature type="compositionally biased region" description="Pro residues" evidence="1">
    <location>
        <begin position="88"/>
        <end position="106"/>
    </location>
</feature>
<feature type="compositionally biased region" description="Basic and acidic residues" evidence="1">
    <location>
        <begin position="19"/>
        <end position="29"/>
    </location>
</feature>
<feature type="region of interest" description="Disordered" evidence="1">
    <location>
        <begin position="82"/>
        <end position="113"/>
    </location>
</feature>